<organism evidence="2 3">
    <name type="scientific">Chitinilyticum piscinae</name>
    <dbReference type="NCBI Taxonomy" id="2866724"/>
    <lineage>
        <taxon>Bacteria</taxon>
        <taxon>Pseudomonadati</taxon>
        <taxon>Pseudomonadota</taxon>
        <taxon>Betaproteobacteria</taxon>
        <taxon>Neisseriales</taxon>
        <taxon>Chitinibacteraceae</taxon>
        <taxon>Chitinilyticum</taxon>
    </lineage>
</organism>
<evidence type="ECO:0000313" key="3">
    <source>
        <dbReference type="Proteomes" id="UP000604481"/>
    </source>
</evidence>
<dbReference type="AlphaFoldDB" id="A0A8J7FI25"/>
<dbReference type="Gene3D" id="1.25.40.20">
    <property type="entry name" value="Ankyrin repeat-containing domain"/>
    <property type="match status" value="1"/>
</dbReference>
<dbReference type="EMBL" id="JADFUA010000001">
    <property type="protein sequence ID" value="MBE9607737.1"/>
    <property type="molecule type" value="Genomic_DNA"/>
</dbReference>
<gene>
    <name evidence="2" type="ORF">INR99_00070</name>
</gene>
<dbReference type="Proteomes" id="UP000604481">
    <property type="component" value="Unassembled WGS sequence"/>
</dbReference>
<dbReference type="RefSeq" id="WP_028454457.1">
    <property type="nucleotide sequence ID" value="NZ_JADFUA010000001.1"/>
</dbReference>
<accession>A0A8J7FI25</accession>
<feature type="signal peptide" evidence="1">
    <location>
        <begin position="1"/>
        <end position="26"/>
    </location>
</feature>
<protein>
    <submittedName>
        <fullName evidence="2">Uncharacterized protein</fullName>
    </submittedName>
</protein>
<proteinExistence type="predicted"/>
<keyword evidence="3" id="KW-1185">Reference proteome</keyword>
<keyword evidence="1" id="KW-0732">Signal</keyword>
<feature type="chain" id="PRO_5035184706" evidence="1">
    <location>
        <begin position="27"/>
        <end position="307"/>
    </location>
</feature>
<sequence>MGKITTKYNHILRTTALLALASSANAGLLDDVTKETNNSKEYFAIWDIPNVTNPDALYDQLKDSIRVQATSAHATRPVQADEPPEFPNKMEFKGITVMGITIPMPSCNGHTFQITTMDNSMAQYGDSTMMMACVFPYRTGMRINYYARFSEQVGTSSLLSGALLGKMITKAVGLGDTSKFVGSTMNQIDSDLKNMGLQATLVQLQPAMEGKVVSADPLAAQQQKNRQSASNTQAALAARKELLGIGLTYSNRDQFVDAIKRGDAITVDLFVKARGVDLKSADNSGKTPLRYATDEEVIGILKGAGAS</sequence>
<evidence type="ECO:0000313" key="2">
    <source>
        <dbReference type="EMBL" id="MBE9607737.1"/>
    </source>
</evidence>
<name>A0A8J7FI25_9NEIS</name>
<reference evidence="2 3" key="1">
    <citation type="submission" date="2020-10" db="EMBL/GenBank/DDBJ databases">
        <title>The genome sequence of Chitinilyticum litopenaei 4Y14.</title>
        <authorList>
            <person name="Liu Y."/>
        </authorList>
    </citation>
    <scope>NUCLEOTIDE SEQUENCE [LARGE SCALE GENOMIC DNA]</scope>
    <source>
        <strain evidence="2 3">4Y14</strain>
    </source>
</reference>
<comment type="caution">
    <text evidence="2">The sequence shown here is derived from an EMBL/GenBank/DDBJ whole genome shotgun (WGS) entry which is preliminary data.</text>
</comment>
<evidence type="ECO:0000256" key="1">
    <source>
        <dbReference type="SAM" id="SignalP"/>
    </source>
</evidence>
<dbReference type="InterPro" id="IPR036770">
    <property type="entry name" value="Ankyrin_rpt-contain_sf"/>
</dbReference>